<reference evidence="2" key="1">
    <citation type="submission" date="2024-03" db="EMBL/GenBank/DDBJ databases">
        <title>Complete genome sequence of Sulfurisphaera javensis strain KD-1.</title>
        <authorList>
            <person name="Sakai H."/>
            <person name="Nur N."/>
            <person name="Suwanto A."/>
            <person name="Kurosawa N."/>
        </authorList>
    </citation>
    <scope>NUCLEOTIDE SEQUENCE</scope>
    <source>
        <strain evidence="2">KD-1</strain>
    </source>
</reference>
<proteinExistence type="predicted"/>
<evidence type="ECO:0000259" key="1">
    <source>
        <dbReference type="Pfam" id="PF03070"/>
    </source>
</evidence>
<dbReference type="Gene3D" id="1.20.910.10">
    <property type="entry name" value="Heme oxygenase-like"/>
    <property type="match status" value="1"/>
</dbReference>
<dbReference type="KEGG" id="sjv:SJAV_19310"/>
<dbReference type="GeneID" id="92354881"/>
<dbReference type="InterPro" id="IPR004305">
    <property type="entry name" value="Thiaminase-2/PQQC"/>
</dbReference>
<protein>
    <submittedName>
        <fullName evidence="2">TenA family transcriptional regulator</fullName>
    </submittedName>
</protein>
<organism evidence="2">
    <name type="scientific">Sulfurisphaera javensis</name>
    <dbReference type="NCBI Taxonomy" id="2049879"/>
    <lineage>
        <taxon>Archaea</taxon>
        <taxon>Thermoproteota</taxon>
        <taxon>Thermoprotei</taxon>
        <taxon>Sulfolobales</taxon>
        <taxon>Sulfolobaceae</taxon>
        <taxon>Sulfurisphaera</taxon>
    </lineage>
</organism>
<accession>A0AAT9GTR8</accession>
<name>A0AAT9GTR8_9CREN</name>
<dbReference type="InterPro" id="IPR016084">
    <property type="entry name" value="Haem_Oase-like_multi-hlx"/>
</dbReference>
<evidence type="ECO:0000313" key="2">
    <source>
        <dbReference type="EMBL" id="BFH73987.1"/>
    </source>
</evidence>
<dbReference type="Pfam" id="PF03070">
    <property type="entry name" value="TENA_THI-4"/>
    <property type="match status" value="1"/>
</dbReference>
<sequence>MLNEIRKEISDVNSLIYSHQLFNSVETLKLFYDQQWYIVNHDLRSLAIMVSRAKEQDELDFFINAMQGDYEGLKILREVAEKKREPIPLVVSYTHYLSWLANYANPGEQVLALVVNLPIWAYNCKRLADRFKGKYDVRFLELFANVSVDENKAEEIMKRYDNSRYFQIAKMIQYYELQFWEGLKNVEEKGSL</sequence>
<dbReference type="SUPFAM" id="SSF48613">
    <property type="entry name" value="Heme oxygenase-like"/>
    <property type="match status" value="1"/>
</dbReference>
<dbReference type="AlphaFoldDB" id="A0AAT9GTR8"/>
<gene>
    <name evidence="2" type="ORF">SJAV_19310</name>
</gene>
<dbReference type="RefSeq" id="WP_369609536.1">
    <property type="nucleotide sequence ID" value="NZ_AP031322.1"/>
</dbReference>
<dbReference type="EMBL" id="AP031322">
    <property type="protein sequence ID" value="BFH73987.1"/>
    <property type="molecule type" value="Genomic_DNA"/>
</dbReference>
<feature type="domain" description="Thiaminase-2/PQQC" evidence="1">
    <location>
        <begin position="28"/>
        <end position="181"/>
    </location>
</feature>